<feature type="domain" description="N-acetyltransferase" evidence="3">
    <location>
        <begin position="5"/>
        <end position="151"/>
    </location>
</feature>
<protein>
    <submittedName>
        <fullName evidence="4">GNAT family N-acetyltransferase</fullName>
    </submittedName>
</protein>
<keyword evidence="5" id="KW-1185">Reference proteome</keyword>
<dbReference type="Gene3D" id="3.40.630.30">
    <property type="match status" value="1"/>
</dbReference>
<dbReference type="InterPro" id="IPR050832">
    <property type="entry name" value="Bact_Acetyltransf"/>
</dbReference>
<evidence type="ECO:0000313" key="5">
    <source>
        <dbReference type="Proteomes" id="UP000777935"/>
    </source>
</evidence>
<evidence type="ECO:0000256" key="2">
    <source>
        <dbReference type="ARBA" id="ARBA00023315"/>
    </source>
</evidence>
<sequence length="151" mass="16140">MTLTVHIESPLTQDAAILIQGSEAALRDVYTADECFSFTAAELDKPGISFFVARSNGAPVGCVALCAYETYGEIKRLYVDPTGRGLGIAKTLMAALETHAKDASLDQIKLETGDKLAAAVALYGRLGYKICGPFGDYSEHPASLFMEKSLI</sequence>
<evidence type="ECO:0000259" key="3">
    <source>
        <dbReference type="PROSITE" id="PS51186"/>
    </source>
</evidence>
<dbReference type="Proteomes" id="UP000777935">
    <property type="component" value="Unassembled WGS sequence"/>
</dbReference>
<dbReference type="PANTHER" id="PTHR43877">
    <property type="entry name" value="AMINOALKYLPHOSPHONATE N-ACETYLTRANSFERASE-RELATED-RELATED"/>
    <property type="match status" value="1"/>
</dbReference>
<comment type="caution">
    <text evidence="4">The sequence shown here is derived from an EMBL/GenBank/DDBJ whole genome shotgun (WGS) entry which is preliminary data.</text>
</comment>
<keyword evidence="1" id="KW-0808">Transferase</keyword>
<keyword evidence="2" id="KW-0012">Acyltransferase</keyword>
<accession>A0ABX2ISB8</accession>
<evidence type="ECO:0000256" key="1">
    <source>
        <dbReference type="ARBA" id="ARBA00022679"/>
    </source>
</evidence>
<dbReference type="InterPro" id="IPR000182">
    <property type="entry name" value="GNAT_dom"/>
</dbReference>
<name>A0ABX2ISB8_9RHOB</name>
<proteinExistence type="predicted"/>
<dbReference type="InterPro" id="IPR016181">
    <property type="entry name" value="Acyl_CoA_acyltransferase"/>
</dbReference>
<organism evidence="4 5">
    <name type="scientific">Parasulfitobacter algicola</name>
    <dbReference type="NCBI Taxonomy" id="2614809"/>
    <lineage>
        <taxon>Bacteria</taxon>
        <taxon>Pseudomonadati</taxon>
        <taxon>Pseudomonadota</taxon>
        <taxon>Alphaproteobacteria</taxon>
        <taxon>Rhodobacterales</taxon>
        <taxon>Roseobacteraceae</taxon>
        <taxon>Parasulfitobacter</taxon>
    </lineage>
</organism>
<dbReference type="Pfam" id="PF00583">
    <property type="entry name" value="Acetyltransf_1"/>
    <property type="match status" value="1"/>
</dbReference>
<dbReference type="RefSeq" id="WP_174135542.1">
    <property type="nucleotide sequence ID" value="NZ_JABUFE010000002.1"/>
</dbReference>
<dbReference type="EMBL" id="JABUFE010000002">
    <property type="protein sequence ID" value="NSX53980.1"/>
    <property type="molecule type" value="Genomic_DNA"/>
</dbReference>
<dbReference type="PROSITE" id="PS51186">
    <property type="entry name" value="GNAT"/>
    <property type="match status" value="1"/>
</dbReference>
<evidence type="ECO:0000313" key="4">
    <source>
        <dbReference type="EMBL" id="NSX53980.1"/>
    </source>
</evidence>
<dbReference type="CDD" id="cd04301">
    <property type="entry name" value="NAT_SF"/>
    <property type="match status" value="1"/>
</dbReference>
<reference evidence="4 5" key="1">
    <citation type="submission" date="2020-06" db="EMBL/GenBank/DDBJ databases">
        <title>Sulfitobacter algicola sp. nov., isolated from green algae.</title>
        <authorList>
            <person name="Wang C."/>
        </authorList>
    </citation>
    <scope>NUCLEOTIDE SEQUENCE [LARGE SCALE GENOMIC DNA]</scope>
    <source>
        <strain evidence="4 5">1151</strain>
    </source>
</reference>
<dbReference type="PANTHER" id="PTHR43877:SF2">
    <property type="entry name" value="AMINOALKYLPHOSPHONATE N-ACETYLTRANSFERASE-RELATED"/>
    <property type="match status" value="1"/>
</dbReference>
<dbReference type="SUPFAM" id="SSF55729">
    <property type="entry name" value="Acyl-CoA N-acyltransferases (Nat)"/>
    <property type="match status" value="1"/>
</dbReference>
<gene>
    <name evidence="4" type="ORF">HRQ87_04105</name>
</gene>